<dbReference type="InterPro" id="IPR015424">
    <property type="entry name" value="PyrdxlP-dep_Trfase"/>
</dbReference>
<dbReference type="EC" id="2.3.1.47" evidence="11"/>
<dbReference type="PANTHER" id="PTHR13693">
    <property type="entry name" value="CLASS II AMINOTRANSFERASE/8-AMINO-7-OXONONANOATE SYNTHASE"/>
    <property type="match status" value="1"/>
</dbReference>
<proteinExistence type="inferred from homology"/>
<name>E8N295_ANATU</name>
<dbReference type="InterPro" id="IPR015421">
    <property type="entry name" value="PyrdxlP-dep_Trfase_major"/>
</dbReference>
<comment type="similarity">
    <text evidence="3 11">Belongs to the class-II pyridoxal-phosphate-dependent aminotransferase family. BioF subfamily.</text>
</comment>
<comment type="catalytic activity">
    <reaction evidence="9 11">
        <text>6-carboxyhexanoyl-[ACP] + L-alanine + H(+) = (8S)-8-amino-7-oxononanoate + holo-[ACP] + CO2</text>
        <dbReference type="Rhea" id="RHEA:42288"/>
        <dbReference type="Rhea" id="RHEA-COMP:9685"/>
        <dbReference type="Rhea" id="RHEA-COMP:9955"/>
        <dbReference type="ChEBI" id="CHEBI:15378"/>
        <dbReference type="ChEBI" id="CHEBI:16526"/>
        <dbReference type="ChEBI" id="CHEBI:57972"/>
        <dbReference type="ChEBI" id="CHEBI:64479"/>
        <dbReference type="ChEBI" id="CHEBI:78846"/>
        <dbReference type="ChEBI" id="CHEBI:149468"/>
        <dbReference type="EC" id="2.3.1.47"/>
    </reaction>
</comment>
<comment type="subunit">
    <text evidence="4 11">Homodimer.</text>
</comment>
<organism evidence="13 14">
    <name type="scientific">Anaerolinea thermophila (strain DSM 14523 / JCM 11388 / NBRC 100420 / UNI-1)</name>
    <dbReference type="NCBI Taxonomy" id="926569"/>
    <lineage>
        <taxon>Bacteria</taxon>
        <taxon>Bacillati</taxon>
        <taxon>Chloroflexota</taxon>
        <taxon>Anaerolineae</taxon>
        <taxon>Anaerolineales</taxon>
        <taxon>Anaerolineaceae</taxon>
        <taxon>Anaerolinea</taxon>
    </lineage>
</organism>
<dbReference type="FunFam" id="3.90.1150.10:FF:000004">
    <property type="entry name" value="2-amino-3-ketobutyrate coenzyme A ligase"/>
    <property type="match status" value="1"/>
</dbReference>
<keyword evidence="6" id="KW-0093">Biotin biosynthesis</keyword>
<dbReference type="FunFam" id="3.40.640.10:FF:000006">
    <property type="entry name" value="5-aminolevulinate synthase, mitochondrial"/>
    <property type="match status" value="1"/>
</dbReference>
<keyword evidence="8 13" id="KW-0012">Acyltransferase</keyword>
<dbReference type="GO" id="GO:0008710">
    <property type="term" value="F:8-amino-7-oxononanoate synthase activity"/>
    <property type="evidence" value="ECO:0007669"/>
    <property type="project" value="UniProtKB-UniRule"/>
</dbReference>
<dbReference type="InterPro" id="IPR010962">
    <property type="entry name" value="AONS_Archaea/Firmicutes"/>
</dbReference>
<dbReference type="EMBL" id="AP012029">
    <property type="protein sequence ID" value="BAJ65042.1"/>
    <property type="molecule type" value="Genomic_DNA"/>
</dbReference>
<evidence type="ECO:0000256" key="4">
    <source>
        <dbReference type="ARBA" id="ARBA00011738"/>
    </source>
</evidence>
<comment type="cofactor">
    <cofactor evidence="1 10 11">
        <name>pyridoxal 5'-phosphate</name>
        <dbReference type="ChEBI" id="CHEBI:597326"/>
    </cofactor>
</comment>
<evidence type="ECO:0000259" key="12">
    <source>
        <dbReference type="Pfam" id="PF00155"/>
    </source>
</evidence>
<dbReference type="InParanoid" id="E8N295"/>
<reference evidence="13 14" key="1">
    <citation type="submission" date="2010-12" db="EMBL/GenBank/DDBJ databases">
        <title>Whole genome sequence of Anaerolinea thermophila UNI-1.</title>
        <authorList>
            <person name="Narita-Yamada S."/>
            <person name="Kishi E."/>
            <person name="Watanabe Y."/>
            <person name="Takasaki K."/>
            <person name="Ankai A."/>
            <person name="Oguchi A."/>
            <person name="Fukui S."/>
            <person name="Takahashi M."/>
            <person name="Yashiro I."/>
            <person name="Hosoyama A."/>
            <person name="Sekiguchi Y."/>
            <person name="Hanada S."/>
            <person name="Fujita N."/>
        </authorList>
    </citation>
    <scope>NUCLEOTIDE SEQUENCE [LARGE SCALE GENOMIC DNA]</scope>
    <source>
        <strain evidence="14">DSM 14523 / JCM 11388 / NBRC 100420 / UNI-1</strain>
    </source>
</reference>
<dbReference type="Gene3D" id="3.40.640.10">
    <property type="entry name" value="Type I PLP-dependent aspartate aminotransferase-like (Major domain)"/>
    <property type="match status" value="1"/>
</dbReference>
<dbReference type="UniPathway" id="UPA00078"/>
<evidence type="ECO:0000256" key="2">
    <source>
        <dbReference type="ARBA" id="ARBA00004746"/>
    </source>
</evidence>
<dbReference type="CDD" id="cd06454">
    <property type="entry name" value="KBL_like"/>
    <property type="match status" value="1"/>
</dbReference>
<dbReference type="InterPro" id="IPR050087">
    <property type="entry name" value="AON_synthase_class-II"/>
</dbReference>
<evidence type="ECO:0000256" key="10">
    <source>
        <dbReference type="PIRSR" id="PIRSR604723-51"/>
    </source>
</evidence>
<dbReference type="NCBIfam" id="TIGR00858">
    <property type="entry name" value="bioF"/>
    <property type="match status" value="1"/>
</dbReference>
<dbReference type="NCBIfam" id="TIGR01825">
    <property type="entry name" value="gly_Cac_T_rel"/>
    <property type="match status" value="1"/>
</dbReference>
<dbReference type="InterPro" id="IPR001917">
    <property type="entry name" value="Aminotrans_II_pyridoxalP_BS"/>
</dbReference>
<evidence type="ECO:0000256" key="1">
    <source>
        <dbReference type="ARBA" id="ARBA00001933"/>
    </source>
</evidence>
<keyword evidence="7 10" id="KW-0663">Pyridoxal phosphate</keyword>
<dbReference type="GO" id="GO:0009102">
    <property type="term" value="P:biotin biosynthetic process"/>
    <property type="evidence" value="ECO:0007669"/>
    <property type="project" value="UniProtKB-UniRule"/>
</dbReference>
<dbReference type="InterPro" id="IPR004723">
    <property type="entry name" value="AONS_Archaea/Proteobacteria"/>
</dbReference>
<dbReference type="KEGG" id="atm:ANT_30160"/>
<protein>
    <recommendedName>
        <fullName evidence="11">8-amino-7-ketopelargonate synthase</fullName>
        <ecNumber evidence="11">2.3.1.47</ecNumber>
    </recommendedName>
</protein>
<comment type="function">
    <text evidence="11">Catalyzes the decarboxylative condensation of pimeloyl-[acyl-carrier protein] and L-alanine to produce 8-amino-7-oxononanoate (AON), [acyl-carrier protein], and carbon dioxide.</text>
</comment>
<dbReference type="eggNOG" id="COG0156">
    <property type="taxonomic scope" value="Bacteria"/>
</dbReference>
<dbReference type="SUPFAM" id="SSF53383">
    <property type="entry name" value="PLP-dependent transferases"/>
    <property type="match status" value="1"/>
</dbReference>
<dbReference type="GO" id="GO:0005737">
    <property type="term" value="C:cytoplasm"/>
    <property type="evidence" value="ECO:0007669"/>
    <property type="project" value="UniProtKB-ARBA"/>
</dbReference>
<evidence type="ECO:0000313" key="13">
    <source>
        <dbReference type="EMBL" id="BAJ65042.1"/>
    </source>
</evidence>
<dbReference type="Proteomes" id="UP000008922">
    <property type="component" value="Chromosome"/>
</dbReference>
<evidence type="ECO:0000256" key="5">
    <source>
        <dbReference type="ARBA" id="ARBA00022679"/>
    </source>
</evidence>
<evidence type="ECO:0000256" key="9">
    <source>
        <dbReference type="ARBA" id="ARBA00047715"/>
    </source>
</evidence>
<evidence type="ECO:0000256" key="8">
    <source>
        <dbReference type="ARBA" id="ARBA00023315"/>
    </source>
</evidence>
<evidence type="ECO:0000256" key="11">
    <source>
        <dbReference type="RuleBase" id="RU003693"/>
    </source>
</evidence>
<keyword evidence="14" id="KW-1185">Reference proteome</keyword>
<dbReference type="AlphaFoldDB" id="E8N295"/>
<dbReference type="OrthoDB" id="9807157at2"/>
<evidence type="ECO:0000256" key="3">
    <source>
        <dbReference type="ARBA" id="ARBA00010008"/>
    </source>
</evidence>
<evidence type="ECO:0000256" key="6">
    <source>
        <dbReference type="ARBA" id="ARBA00022756"/>
    </source>
</evidence>
<dbReference type="NCBIfam" id="NF005394">
    <property type="entry name" value="PRK06939.1"/>
    <property type="match status" value="1"/>
</dbReference>
<evidence type="ECO:0000256" key="7">
    <source>
        <dbReference type="ARBA" id="ARBA00022898"/>
    </source>
</evidence>
<dbReference type="FunCoup" id="E8N295">
    <property type="interactions" value="291"/>
</dbReference>
<dbReference type="HOGENOM" id="CLU_015846_11_0_0"/>
<sequence length="394" mass="42877">MSERLQWIQDELDRLKESGLYNRIRTISTPQGAWLVVDGKRVLNFCSNNYLGFANHPRLVEKARQALEKYGVGPGAVRTIAGTLDLHTELERRIAAFKGVDAAITFQSGFTANLATIAALVGKEDVVFSDELNHASIIDGCRLSGARIVRYAHADPVDLEARIRENEGTYRRAIAITDGVFSMDGDIAPLDKIYEVTSAYNVMLMVDDAHGEGVLGKGGRGIVDHFNLHGKVDIEIGTFSKAFGVVGGVSAGSPLVVEWLRQRGRPFLFSSATPAADVAACIAAIDVLEESTELVDRLWENARYFKAEMKKLGFDTGVSVTPITPIMLGEAPLAQQFSRELFEEGVFAMAIGYPTVPHGKARIRVMISAAHSKDDLDKGLEAFARVGKRLGVIG</sequence>
<dbReference type="STRING" id="926569.ANT_30160"/>
<comment type="pathway">
    <text evidence="2 11">Cofactor biosynthesis; biotin biosynthesis.</text>
</comment>
<dbReference type="GO" id="GO:0030170">
    <property type="term" value="F:pyridoxal phosphate binding"/>
    <property type="evidence" value="ECO:0007669"/>
    <property type="project" value="InterPro"/>
</dbReference>
<keyword evidence="5 11" id="KW-0808">Transferase</keyword>
<gene>
    <name evidence="13" type="primary">bioF</name>
    <name evidence="13" type="ordered locus">ANT_30160</name>
</gene>
<feature type="domain" description="Aminotransferase class I/classII large" evidence="12">
    <location>
        <begin position="41"/>
        <end position="383"/>
    </location>
</feature>
<accession>E8N295</accession>
<dbReference type="Pfam" id="PF00155">
    <property type="entry name" value="Aminotran_1_2"/>
    <property type="match status" value="1"/>
</dbReference>
<evidence type="ECO:0000313" key="14">
    <source>
        <dbReference type="Proteomes" id="UP000008922"/>
    </source>
</evidence>
<dbReference type="PROSITE" id="PS00599">
    <property type="entry name" value="AA_TRANSFER_CLASS_2"/>
    <property type="match status" value="1"/>
</dbReference>
<dbReference type="InterPro" id="IPR015422">
    <property type="entry name" value="PyrdxlP-dep_Trfase_small"/>
</dbReference>
<dbReference type="InterPro" id="IPR004839">
    <property type="entry name" value="Aminotransferase_I/II_large"/>
</dbReference>
<feature type="modified residue" description="N6-(pyridoxal phosphate)lysine" evidence="10">
    <location>
        <position position="241"/>
    </location>
</feature>
<dbReference type="Gene3D" id="3.90.1150.10">
    <property type="entry name" value="Aspartate Aminotransferase, domain 1"/>
    <property type="match status" value="1"/>
</dbReference>
<dbReference type="RefSeq" id="WP_013561383.1">
    <property type="nucleotide sequence ID" value="NC_014960.1"/>
</dbReference>
<dbReference type="PANTHER" id="PTHR13693:SF3">
    <property type="entry name" value="LD36009P"/>
    <property type="match status" value="1"/>
</dbReference>